<dbReference type="RefSeq" id="XP_004998582.1">
    <property type="nucleotide sequence ID" value="XM_004998525.1"/>
</dbReference>
<reference evidence="6" key="1">
    <citation type="submission" date="2009-08" db="EMBL/GenBank/DDBJ databases">
        <title>Annotation of Salpingoeca rosetta.</title>
        <authorList>
            <consortium name="The Broad Institute Genome Sequencing Platform"/>
            <person name="Russ C."/>
            <person name="Cuomo C."/>
            <person name="Burger G."/>
            <person name="Gray M.W."/>
            <person name="Holland P.W.H."/>
            <person name="King N."/>
            <person name="Lang F.B.F."/>
            <person name="Roger A.J."/>
            <person name="Ruiz-Trillo I."/>
            <person name="Young S.K."/>
            <person name="Zeng Q."/>
            <person name="Gargeya S."/>
            <person name="Alvarado L."/>
            <person name="Berlin A."/>
            <person name="Chapman S.B."/>
            <person name="Chen Z."/>
            <person name="Freedman E."/>
            <person name="Gellesch M."/>
            <person name="Goldberg J."/>
            <person name="Griggs A."/>
            <person name="Gujja S."/>
            <person name="Heilman E."/>
            <person name="Heiman D."/>
            <person name="Howarth C."/>
            <person name="Mehta T."/>
            <person name="Neiman D."/>
            <person name="Pearson M."/>
            <person name="Roberts A."/>
            <person name="Saif S."/>
            <person name="Shea T."/>
            <person name="Shenoy N."/>
            <person name="Sisk P."/>
            <person name="Stolte C."/>
            <person name="Sykes S."/>
            <person name="White J."/>
            <person name="Yandava C."/>
            <person name="Haas B."/>
            <person name="Nusbaum C."/>
            <person name="Birren B."/>
        </authorList>
    </citation>
    <scope>NUCLEOTIDE SEQUENCE [LARGE SCALE GENOMIC DNA]</scope>
    <source>
        <strain evidence="6">ATCC 50818</strain>
    </source>
</reference>
<dbReference type="GO" id="GO:0061630">
    <property type="term" value="F:ubiquitin protein ligase activity"/>
    <property type="evidence" value="ECO:0007669"/>
    <property type="project" value="TreeGrafter"/>
</dbReference>
<keyword evidence="7" id="KW-1185">Reference proteome</keyword>
<protein>
    <recommendedName>
        <fullName evidence="5">RING-type domain-containing protein</fullName>
    </recommendedName>
</protein>
<dbReference type="AlphaFoldDB" id="F2TVB4"/>
<dbReference type="PROSITE" id="PS50089">
    <property type="entry name" value="ZF_RING_2"/>
    <property type="match status" value="1"/>
</dbReference>
<dbReference type="GO" id="GO:0016567">
    <property type="term" value="P:protein ubiquitination"/>
    <property type="evidence" value="ECO:0007669"/>
    <property type="project" value="TreeGrafter"/>
</dbReference>
<dbReference type="SUPFAM" id="SSF57850">
    <property type="entry name" value="RING/U-box"/>
    <property type="match status" value="1"/>
</dbReference>
<dbReference type="InterPro" id="IPR013083">
    <property type="entry name" value="Znf_RING/FYVE/PHD"/>
</dbReference>
<dbReference type="Proteomes" id="UP000007799">
    <property type="component" value="Unassembled WGS sequence"/>
</dbReference>
<evidence type="ECO:0000313" key="7">
    <source>
        <dbReference type="Proteomes" id="UP000007799"/>
    </source>
</evidence>
<gene>
    <name evidence="6" type="ORF">PTSG_00026</name>
</gene>
<dbReference type="STRING" id="946362.F2TVB4"/>
<evidence type="ECO:0000256" key="3">
    <source>
        <dbReference type="ARBA" id="ARBA00022833"/>
    </source>
</evidence>
<dbReference type="GeneID" id="16067876"/>
<feature type="domain" description="RING-type" evidence="5">
    <location>
        <begin position="41"/>
        <end position="82"/>
    </location>
</feature>
<organism evidence="7">
    <name type="scientific">Salpingoeca rosetta (strain ATCC 50818 / BSB-021)</name>
    <dbReference type="NCBI Taxonomy" id="946362"/>
    <lineage>
        <taxon>Eukaryota</taxon>
        <taxon>Choanoflagellata</taxon>
        <taxon>Craspedida</taxon>
        <taxon>Salpingoecidae</taxon>
        <taxon>Salpingoeca</taxon>
    </lineage>
</organism>
<name>F2TVB4_SALR5</name>
<dbReference type="EMBL" id="GL832955">
    <property type="protein sequence ID" value="EGD72010.1"/>
    <property type="molecule type" value="Genomic_DNA"/>
</dbReference>
<evidence type="ECO:0000313" key="6">
    <source>
        <dbReference type="EMBL" id="EGD72010.1"/>
    </source>
</evidence>
<dbReference type="PANTHER" id="PTHR45969:SF69">
    <property type="entry name" value="FINGER DOMAIN PROTEIN, PUTATIVE (AFU_ORTHOLOGUE AFUA_3G12190)-RELATED"/>
    <property type="match status" value="1"/>
</dbReference>
<dbReference type="eggNOG" id="KOG0800">
    <property type="taxonomic scope" value="Eukaryota"/>
</dbReference>
<keyword evidence="3" id="KW-0862">Zinc</keyword>
<dbReference type="InterPro" id="IPR001841">
    <property type="entry name" value="Znf_RING"/>
</dbReference>
<keyword evidence="2 4" id="KW-0863">Zinc-finger</keyword>
<dbReference type="OrthoDB" id="1302410at2759"/>
<keyword evidence="1" id="KW-0479">Metal-binding</keyword>
<dbReference type="KEGG" id="sre:PTSG_00026"/>
<proteinExistence type="predicted"/>
<dbReference type="InParanoid" id="F2TVB4"/>
<dbReference type="Pfam" id="PF13639">
    <property type="entry name" value="zf-RING_2"/>
    <property type="match status" value="1"/>
</dbReference>
<accession>F2TVB4</accession>
<evidence type="ECO:0000256" key="4">
    <source>
        <dbReference type="PROSITE-ProRule" id="PRU00175"/>
    </source>
</evidence>
<sequence length="243" mass="27365">MPPATTANAGFYASIDSLLQPEPVQTASFGSLSKSEESQECPICLDPDCDQRLYRLKDCGHVFHKDCLTEWLQCQTTCPLCRAMLHAAIELRYRGHYSVENKSATPKAMHSLLHRLIDKVASAGMFSKFNRCVRGGFNCDSTNIIFTTREGLSEGQPPRHVVRLFKRSDPSPEDSVNIDLGNMREIYCRGRYCLLASFVPGQGTDRYRVHVFDAGNSNRAAAVFSKLREVCEPRSYIRGVRYE</sequence>
<evidence type="ECO:0000256" key="2">
    <source>
        <dbReference type="ARBA" id="ARBA00022771"/>
    </source>
</evidence>
<evidence type="ECO:0000259" key="5">
    <source>
        <dbReference type="PROSITE" id="PS50089"/>
    </source>
</evidence>
<dbReference type="Gene3D" id="3.30.40.10">
    <property type="entry name" value="Zinc/RING finger domain, C3HC4 (zinc finger)"/>
    <property type="match status" value="1"/>
</dbReference>
<dbReference type="PANTHER" id="PTHR45969">
    <property type="entry name" value="RING ZINC FINGER PROTEIN-RELATED"/>
    <property type="match status" value="1"/>
</dbReference>
<dbReference type="SMART" id="SM00184">
    <property type="entry name" value="RING"/>
    <property type="match status" value="1"/>
</dbReference>
<dbReference type="GO" id="GO:0008270">
    <property type="term" value="F:zinc ion binding"/>
    <property type="evidence" value="ECO:0007669"/>
    <property type="project" value="UniProtKB-KW"/>
</dbReference>
<evidence type="ECO:0000256" key="1">
    <source>
        <dbReference type="ARBA" id="ARBA00022723"/>
    </source>
</evidence>